<organism evidence="1 2">
    <name type="scientific">Elizabethkingia anophelis NUHP1</name>
    <dbReference type="NCBI Taxonomy" id="1338011"/>
    <lineage>
        <taxon>Bacteria</taxon>
        <taxon>Pseudomonadati</taxon>
        <taxon>Bacteroidota</taxon>
        <taxon>Flavobacteriia</taxon>
        <taxon>Flavobacteriales</taxon>
        <taxon>Weeksellaceae</taxon>
        <taxon>Elizabethkingia</taxon>
    </lineage>
</organism>
<dbReference type="HOGENOM" id="CLU_2507416_0_0_10"/>
<reference evidence="1" key="1">
    <citation type="journal article" date="2013" name="Lancet">
        <title>First case of E anophelis outbreak in an intensive-care unit.</title>
        <authorList>
            <person name="Teo J."/>
            <person name="Tan S.Y."/>
            <person name="Tay M."/>
            <person name="Ding Y."/>
            <person name="Kjelleberg S."/>
            <person name="Givskov M."/>
            <person name="Lin R.T."/>
            <person name="Yang L."/>
        </authorList>
    </citation>
    <scope>NUCLEOTIDE SEQUENCE [LARGE SCALE GENOMIC DNA]</scope>
    <source>
        <strain evidence="1">NUHP1</strain>
    </source>
</reference>
<dbReference type="RefSeq" id="WP_024566412.1">
    <property type="nucleotide sequence ID" value="NZ_CP007547.1"/>
</dbReference>
<protein>
    <submittedName>
        <fullName evidence="1">Uncharacterized protein</fullName>
    </submittedName>
</protein>
<reference evidence="1" key="2">
    <citation type="journal article" date="2015" name="Genome Biol. Evol.">
        <title>Complete Genome Sequence and Transcriptomic Analysis of the Novel Pathogen Elizabethkingia anophelis in Response to Oxidative Stress.</title>
        <authorList>
            <person name="Li Y."/>
            <person name="Liu Y."/>
            <person name="Chew S.C."/>
            <person name="Tay M."/>
            <person name="Salido M.M."/>
            <person name="Teo J."/>
            <person name="Lauro F.M."/>
            <person name="Givskov M."/>
            <person name="Yang L."/>
        </authorList>
    </citation>
    <scope>NUCLEOTIDE SEQUENCE</scope>
    <source>
        <strain evidence="1">NUHP1</strain>
    </source>
</reference>
<dbReference type="Proteomes" id="UP000028933">
    <property type="component" value="Chromosome"/>
</dbReference>
<name>A0A077ED86_9FLAO</name>
<proteinExistence type="predicted"/>
<sequence>MDLFEDYEHIPEELKAVCDKWQQKAMYEGLDYNDCAIFQEECEAIGYTFDYGLDADPFDLRAIDPKEQKLENQTINNQKKYGIGQ</sequence>
<accession>A0A077ED86</accession>
<gene>
    <name evidence="1" type="ORF">BD94_1677</name>
</gene>
<dbReference type="KEGG" id="eao:BD94_1677"/>
<evidence type="ECO:0000313" key="1">
    <source>
        <dbReference type="EMBL" id="AIL45452.1"/>
    </source>
</evidence>
<dbReference type="STRING" id="1338011.BD94_1677"/>
<evidence type="ECO:0000313" key="2">
    <source>
        <dbReference type="Proteomes" id="UP000028933"/>
    </source>
</evidence>
<dbReference type="EMBL" id="CP007547">
    <property type="protein sequence ID" value="AIL45452.1"/>
    <property type="molecule type" value="Genomic_DNA"/>
</dbReference>
<dbReference type="AlphaFoldDB" id="A0A077ED86"/>